<proteinExistence type="predicted"/>
<keyword evidence="4" id="KW-1185">Reference proteome</keyword>
<dbReference type="InterPro" id="IPR039251">
    <property type="entry name" value="OXLD1"/>
</dbReference>
<dbReference type="InterPro" id="IPR019180">
    <property type="entry name" value="Oxidoreductase-like_N"/>
</dbReference>
<feature type="domain" description="Oxidoreductase-like" evidence="2">
    <location>
        <begin position="27"/>
        <end position="66"/>
    </location>
</feature>
<evidence type="ECO:0000313" key="3">
    <source>
        <dbReference type="EMBL" id="TPG08245.1"/>
    </source>
</evidence>
<organism evidence="3 4">
    <name type="scientific">Rhodanobacter glycinis</name>
    <dbReference type="NCBI Taxonomy" id="582702"/>
    <lineage>
        <taxon>Bacteria</taxon>
        <taxon>Pseudomonadati</taxon>
        <taxon>Pseudomonadota</taxon>
        <taxon>Gammaproteobacteria</taxon>
        <taxon>Lysobacterales</taxon>
        <taxon>Rhodanobacteraceae</taxon>
        <taxon>Rhodanobacter</taxon>
    </lineage>
</organism>
<name>A0A502C410_9GAMM</name>
<feature type="compositionally biased region" description="Basic and acidic residues" evidence="1">
    <location>
        <begin position="20"/>
        <end position="31"/>
    </location>
</feature>
<dbReference type="Proteomes" id="UP000319486">
    <property type="component" value="Unassembled WGS sequence"/>
</dbReference>
<evidence type="ECO:0000256" key="1">
    <source>
        <dbReference type="SAM" id="MobiDB-lite"/>
    </source>
</evidence>
<evidence type="ECO:0000313" key="4">
    <source>
        <dbReference type="Proteomes" id="UP000319486"/>
    </source>
</evidence>
<dbReference type="Pfam" id="PF09791">
    <property type="entry name" value="Oxidored-like"/>
    <property type="match status" value="1"/>
</dbReference>
<dbReference type="EMBL" id="RCZO01000006">
    <property type="protein sequence ID" value="TPG08245.1"/>
    <property type="molecule type" value="Genomic_DNA"/>
</dbReference>
<evidence type="ECO:0000259" key="2">
    <source>
        <dbReference type="Pfam" id="PF09791"/>
    </source>
</evidence>
<feature type="region of interest" description="Disordered" evidence="1">
    <location>
        <begin position="1"/>
        <end position="37"/>
    </location>
</feature>
<protein>
    <recommendedName>
        <fullName evidence="2">Oxidoreductase-like domain-containing protein</fullName>
    </recommendedName>
</protein>
<sequence length="70" mass="7688">MRDADRNAVSPTDPASPVHDPADDPPPRHPAEPGSADCCGEGCVRCVYDLYEDALERYQAELAAWRARHP</sequence>
<comment type="caution">
    <text evidence="3">The sequence shown here is derived from an EMBL/GenBank/DDBJ whole genome shotgun (WGS) entry which is preliminary data.</text>
</comment>
<dbReference type="PANTHER" id="PTHR21193:SF3">
    <property type="entry name" value="OXIDOREDUCTASE-LIKE DOMAIN-CONTAINING PROTEIN 1"/>
    <property type="match status" value="1"/>
</dbReference>
<gene>
    <name evidence="3" type="ORF">EAH88_11430</name>
</gene>
<dbReference type="PANTHER" id="PTHR21193">
    <property type="entry name" value="OXIDOREDUCTASE-LIKE DOMAIN-CONTAINING PROTEIN 1"/>
    <property type="match status" value="1"/>
</dbReference>
<dbReference type="AlphaFoldDB" id="A0A502C410"/>
<accession>A0A502C410</accession>
<reference evidence="3 4" key="1">
    <citation type="journal article" date="2019" name="Environ. Microbiol.">
        <title>Species interactions and distinct microbial communities in high Arctic permafrost affected cryosols are associated with the CH4 and CO2 gas fluxes.</title>
        <authorList>
            <person name="Altshuler I."/>
            <person name="Hamel J."/>
            <person name="Turney S."/>
            <person name="Magnuson E."/>
            <person name="Levesque R."/>
            <person name="Greer C."/>
            <person name="Whyte L.G."/>
        </authorList>
    </citation>
    <scope>NUCLEOTIDE SEQUENCE [LARGE SCALE GENOMIC DNA]</scope>
    <source>
        <strain evidence="3 4">S13Y</strain>
    </source>
</reference>